<dbReference type="Proteomes" id="UP001165079">
    <property type="component" value="Unassembled WGS sequence"/>
</dbReference>
<dbReference type="EMBL" id="BSTX01000001">
    <property type="protein sequence ID" value="GLZ76681.1"/>
    <property type="molecule type" value="Genomic_DNA"/>
</dbReference>
<dbReference type="InterPro" id="IPR036661">
    <property type="entry name" value="Luciferase-like_sf"/>
</dbReference>
<gene>
    <name evidence="3" type="ORF">Afil01_14880</name>
</gene>
<dbReference type="GO" id="GO:0016705">
    <property type="term" value="F:oxidoreductase activity, acting on paired donors, with incorporation or reduction of molecular oxygen"/>
    <property type="evidence" value="ECO:0007669"/>
    <property type="project" value="InterPro"/>
</dbReference>
<reference evidence="3" key="1">
    <citation type="submission" date="2023-03" db="EMBL/GenBank/DDBJ databases">
        <title>Actinorhabdospora filicis NBRC 111898.</title>
        <authorList>
            <person name="Ichikawa N."/>
            <person name="Sato H."/>
            <person name="Tonouchi N."/>
        </authorList>
    </citation>
    <scope>NUCLEOTIDE SEQUENCE</scope>
    <source>
        <strain evidence="3">NBRC 111898</strain>
    </source>
</reference>
<dbReference type="AlphaFoldDB" id="A0A9W6SJC6"/>
<evidence type="ECO:0000313" key="3">
    <source>
        <dbReference type="EMBL" id="GLZ76681.1"/>
    </source>
</evidence>
<organism evidence="3 4">
    <name type="scientific">Actinorhabdospora filicis</name>
    <dbReference type="NCBI Taxonomy" id="1785913"/>
    <lineage>
        <taxon>Bacteria</taxon>
        <taxon>Bacillati</taxon>
        <taxon>Actinomycetota</taxon>
        <taxon>Actinomycetes</taxon>
        <taxon>Micromonosporales</taxon>
        <taxon>Micromonosporaceae</taxon>
        <taxon>Actinorhabdospora</taxon>
    </lineage>
</organism>
<keyword evidence="1" id="KW-0560">Oxidoreductase</keyword>
<proteinExistence type="predicted"/>
<keyword evidence="4" id="KW-1185">Reference proteome</keyword>
<sequence length="264" mass="28701">MAYLGYGLTGEDFAPGELLDQARRAEDAGFTGLRLTGRGPSAWPMTGAISRVCRLPVTTTVTCPDERLHPVALARAAATSAVLLGNRFALGLDPAPGRPPEELEEAVDLVRKLWTGKPVDHHGEYYTVENERLETLPDLPSPLYLSGTGMTSIALAGRIADGFISAEPEAETLRLFREFGGQDKITQGFYRVCWAPTEAEATALAHASHDATPVLVCGPDPARHLAAFRRFADAGFDEVFVANIGPYQREFFELYRTEVIPGTR</sequence>
<dbReference type="PANTHER" id="PTHR43244:SF1">
    <property type="entry name" value="5,10-METHYLENETETRAHYDROMETHANOPTERIN REDUCTASE"/>
    <property type="match status" value="1"/>
</dbReference>
<protein>
    <submittedName>
        <fullName evidence="3">LLM class F420-dependent oxidoreductase</fullName>
    </submittedName>
</protein>
<dbReference type="Gene3D" id="3.20.20.30">
    <property type="entry name" value="Luciferase-like domain"/>
    <property type="match status" value="1"/>
</dbReference>
<comment type="caution">
    <text evidence="3">The sequence shown here is derived from an EMBL/GenBank/DDBJ whole genome shotgun (WGS) entry which is preliminary data.</text>
</comment>
<evidence type="ECO:0000259" key="2">
    <source>
        <dbReference type="Pfam" id="PF00296"/>
    </source>
</evidence>
<evidence type="ECO:0000256" key="1">
    <source>
        <dbReference type="ARBA" id="ARBA00023002"/>
    </source>
</evidence>
<dbReference type="RefSeq" id="WP_285661845.1">
    <property type="nucleotide sequence ID" value="NZ_BSTX01000001.1"/>
</dbReference>
<evidence type="ECO:0000313" key="4">
    <source>
        <dbReference type="Proteomes" id="UP001165079"/>
    </source>
</evidence>
<accession>A0A9W6SJC6</accession>
<dbReference type="PANTHER" id="PTHR43244">
    <property type="match status" value="1"/>
</dbReference>
<dbReference type="InterPro" id="IPR011251">
    <property type="entry name" value="Luciferase-like_dom"/>
</dbReference>
<dbReference type="SUPFAM" id="SSF51679">
    <property type="entry name" value="Bacterial luciferase-like"/>
    <property type="match status" value="1"/>
</dbReference>
<feature type="domain" description="Luciferase-like" evidence="2">
    <location>
        <begin position="11"/>
        <end position="213"/>
    </location>
</feature>
<name>A0A9W6SJC6_9ACTN</name>
<dbReference type="InterPro" id="IPR050564">
    <property type="entry name" value="F420-G6PD/mer"/>
</dbReference>
<dbReference type="Pfam" id="PF00296">
    <property type="entry name" value="Bac_luciferase"/>
    <property type="match status" value="1"/>
</dbReference>